<evidence type="ECO:0000313" key="2">
    <source>
        <dbReference type="EMBL" id="CAK0799174.1"/>
    </source>
</evidence>
<evidence type="ECO:0000313" key="4">
    <source>
        <dbReference type="Proteomes" id="UP001189429"/>
    </source>
</evidence>
<proteinExistence type="predicted"/>
<protein>
    <submittedName>
        <fullName evidence="2">Uncharacterized protein</fullName>
    </submittedName>
</protein>
<reference evidence="2" key="1">
    <citation type="submission" date="2023-10" db="EMBL/GenBank/DDBJ databases">
        <authorList>
            <person name="Chen Y."/>
            <person name="Shah S."/>
            <person name="Dougan E. K."/>
            <person name="Thang M."/>
            <person name="Chan C."/>
        </authorList>
    </citation>
    <scope>NUCLEOTIDE SEQUENCE [LARGE SCALE GENOMIC DNA]</scope>
</reference>
<comment type="caution">
    <text evidence="2">The sequence shown here is derived from an EMBL/GenBank/DDBJ whole genome shotgun (WGS) entry which is preliminary data.</text>
</comment>
<accession>A0ABN9Q4K5</accession>
<dbReference type="Proteomes" id="UP001189429">
    <property type="component" value="Unassembled WGS sequence"/>
</dbReference>
<feature type="compositionally biased region" description="Polar residues" evidence="1">
    <location>
        <begin position="1"/>
        <end position="23"/>
    </location>
</feature>
<sequence length="175" mass="18865">MHDASSQPVSETQLDGFQDSQAAASLALPSDSFRHEDMLGLDATGAPTKEEVVKYDPQARSDWLGKRGKAGCFGKQQIVDLEATGDGKTWQSPRTADGRPVVRPSRARQAPTPTSELPARPPAVEAPPTMEEDTATMPPAAALVFAEMTSGKVKLPVHAKTRYSIRYTVEFEADV</sequence>
<feature type="region of interest" description="Disordered" evidence="1">
    <location>
        <begin position="82"/>
        <end position="138"/>
    </location>
</feature>
<evidence type="ECO:0000256" key="1">
    <source>
        <dbReference type="SAM" id="MobiDB-lite"/>
    </source>
</evidence>
<gene>
    <name evidence="2" type="ORF">PCOR1329_LOCUS7703</name>
    <name evidence="3" type="ORF">PCOR1329_LOCUS78680</name>
</gene>
<name>A0ABN9Q4K5_9DINO</name>
<dbReference type="EMBL" id="CAUYUJ010020993">
    <property type="protein sequence ID" value="CAK0901889.1"/>
    <property type="molecule type" value="Genomic_DNA"/>
</dbReference>
<dbReference type="EMBL" id="CAUYUJ010002101">
    <property type="protein sequence ID" value="CAK0799174.1"/>
    <property type="molecule type" value="Genomic_DNA"/>
</dbReference>
<organism evidence="2 4">
    <name type="scientific">Prorocentrum cordatum</name>
    <dbReference type="NCBI Taxonomy" id="2364126"/>
    <lineage>
        <taxon>Eukaryota</taxon>
        <taxon>Sar</taxon>
        <taxon>Alveolata</taxon>
        <taxon>Dinophyceae</taxon>
        <taxon>Prorocentrales</taxon>
        <taxon>Prorocentraceae</taxon>
        <taxon>Prorocentrum</taxon>
    </lineage>
</organism>
<evidence type="ECO:0000313" key="3">
    <source>
        <dbReference type="EMBL" id="CAK0901889.1"/>
    </source>
</evidence>
<feature type="region of interest" description="Disordered" evidence="1">
    <location>
        <begin position="1"/>
        <end position="29"/>
    </location>
</feature>
<keyword evidence="4" id="KW-1185">Reference proteome</keyword>